<feature type="compositionally biased region" description="Basic and acidic residues" evidence="1">
    <location>
        <begin position="50"/>
        <end position="75"/>
    </location>
</feature>
<accession>A0A8J2KLW9</accession>
<sequence length="105" mass="11721">MNSSSSVLRNDSPPPLEPAAASSTTTTVHRDQLPAPDAPKTVSNPNYIYKEVDVLGTRKEEDEREQNPIHDEPDQLRSPSSSKIPIRKQPDRKAKMSSVREKSKK</sequence>
<comment type="caution">
    <text evidence="2">The sequence shown here is derived from an EMBL/GenBank/DDBJ whole genome shotgun (WGS) entry which is preliminary data.</text>
</comment>
<reference evidence="2" key="1">
    <citation type="submission" date="2021-06" db="EMBL/GenBank/DDBJ databases">
        <authorList>
            <person name="Hodson N. C."/>
            <person name="Mongue J. A."/>
            <person name="Jaron S. K."/>
        </authorList>
    </citation>
    <scope>NUCLEOTIDE SEQUENCE</scope>
</reference>
<proteinExistence type="predicted"/>
<protein>
    <submittedName>
        <fullName evidence="2">Uncharacterized protein</fullName>
    </submittedName>
</protein>
<evidence type="ECO:0000256" key="1">
    <source>
        <dbReference type="SAM" id="MobiDB-lite"/>
    </source>
</evidence>
<dbReference type="EMBL" id="CAJVCH010393386">
    <property type="protein sequence ID" value="CAG7817410.1"/>
    <property type="molecule type" value="Genomic_DNA"/>
</dbReference>
<name>A0A8J2KLW9_9HEXA</name>
<feature type="compositionally biased region" description="Low complexity" evidence="1">
    <location>
        <begin position="18"/>
        <end position="27"/>
    </location>
</feature>
<gene>
    <name evidence="2" type="ORF">AFUS01_LOCUS27982</name>
</gene>
<keyword evidence="3" id="KW-1185">Reference proteome</keyword>
<feature type="region of interest" description="Disordered" evidence="1">
    <location>
        <begin position="1"/>
        <end position="105"/>
    </location>
</feature>
<feature type="compositionally biased region" description="Basic and acidic residues" evidence="1">
    <location>
        <begin position="88"/>
        <end position="105"/>
    </location>
</feature>
<evidence type="ECO:0000313" key="3">
    <source>
        <dbReference type="Proteomes" id="UP000708208"/>
    </source>
</evidence>
<dbReference type="AlphaFoldDB" id="A0A8J2KLW9"/>
<dbReference type="Proteomes" id="UP000708208">
    <property type="component" value="Unassembled WGS sequence"/>
</dbReference>
<organism evidence="2 3">
    <name type="scientific">Allacma fusca</name>
    <dbReference type="NCBI Taxonomy" id="39272"/>
    <lineage>
        <taxon>Eukaryota</taxon>
        <taxon>Metazoa</taxon>
        <taxon>Ecdysozoa</taxon>
        <taxon>Arthropoda</taxon>
        <taxon>Hexapoda</taxon>
        <taxon>Collembola</taxon>
        <taxon>Symphypleona</taxon>
        <taxon>Sminthuridae</taxon>
        <taxon>Allacma</taxon>
    </lineage>
</organism>
<evidence type="ECO:0000313" key="2">
    <source>
        <dbReference type="EMBL" id="CAG7817410.1"/>
    </source>
</evidence>